<dbReference type="AlphaFoldDB" id="R7YI04"/>
<dbReference type="PANTHER" id="PTHR33337:SF30">
    <property type="entry name" value="DUF636 DOMAIN PROTEIN (AFU_ORTHOLOGUE AFUA_1G03180)"/>
    <property type="match status" value="1"/>
</dbReference>
<proteinExistence type="inferred from homology"/>
<dbReference type="STRING" id="1168221.R7YI04"/>
<organism evidence="6 7">
    <name type="scientific">Coniosporium apollinis (strain CBS 100218)</name>
    <name type="common">Rock-inhabiting black yeast</name>
    <dbReference type="NCBI Taxonomy" id="1168221"/>
    <lineage>
        <taxon>Eukaryota</taxon>
        <taxon>Fungi</taxon>
        <taxon>Dikarya</taxon>
        <taxon>Ascomycota</taxon>
        <taxon>Pezizomycotina</taxon>
        <taxon>Dothideomycetes</taxon>
        <taxon>Dothideomycetes incertae sedis</taxon>
        <taxon>Coniosporium</taxon>
    </lineage>
</organism>
<comment type="similarity">
    <text evidence="1">Belongs to the Gfa family.</text>
</comment>
<gene>
    <name evidence="6" type="ORF">W97_00740</name>
</gene>
<keyword evidence="4" id="KW-0456">Lyase</keyword>
<evidence type="ECO:0000256" key="3">
    <source>
        <dbReference type="ARBA" id="ARBA00022833"/>
    </source>
</evidence>
<sequence length="138" mass="15331">MPTGSCLCGNVTYSYIGLPYRTLVCHCMHDRKVSGSAFTTDHVVLENAFTLVTGVPKIVLRTGISGMNSRLHSCPNCNITLFEMAELWPGRVIIKAGTLDDKEVMDAVKPEMELFISRKAAWLPKLAENQFETQPLEL</sequence>
<keyword evidence="7" id="KW-1185">Reference proteome</keyword>
<dbReference type="Pfam" id="PF04828">
    <property type="entry name" value="GFA"/>
    <property type="match status" value="1"/>
</dbReference>
<dbReference type="PROSITE" id="PS51891">
    <property type="entry name" value="CENP_V_GFA"/>
    <property type="match status" value="1"/>
</dbReference>
<dbReference type="GO" id="GO:0016846">
    <property type="term" value="F:carbon-sulfur lyase activity"/>
    <property type="evidence" value="ECO:0007669"/>
    <property type="project" value="InterPro"/>
</dbReference>
<evidence type="ECO:0000259" key="5">
    <source>
        <dbReference type="PROSITE" id="PS51891"/>
    </source>
</evidence>
<dbReference type="PANTHER" id="PTHR33337">
    <property type="entry name" value="GFA DOMAIN-CONTAINING PROTEIN"/>
    <property type="match status" value="1"/>
</dbReference>
<dbReference type="GeneID" id="19898051"/>
<name>R7YI04_CONA1</name>
<feature type="domain" description="CENP-V/GFA" evidence="5">
    <location>
        <begin position="2"/>
        <end position="106"/>
    </location>
</feature>
<dbReference type="OrthoDB" id="428768at2759"/>
<dbReference type="InterPro" id="IPR006913">
    <property type="entry name" value="CENP-V/GFA"/>
</dbReference>
<dbReference type="Proteomes" id="UP000016924">
    <property type="component" value="Unassembled WGS sequence"/>
</dbReference>
<reference evidence="7" key="1">
    <citation type="submission" date="2012-06" db="EMBL/GenBank/DDBJ databases">
        <title>The genome sequence of Coniosporium apollinis CBS 100218.</title>
        <authorList>
            <consortium name="The Broad Institute Genome Sequencing Platform"/>
            <person name="Cuomo C."/>
            <person name="Gorbushina A."/>
            <person name="Noack S."/>
            <person name="Walker B."/>
            <person name="Young S.K."/>
            <person name="Zeng Q."/>
            <person name="Gargeya S."/>
            <person name="Fitzgerald M."/>
            <person name="Haas B."/>
            <person name="Abouelleil A."/>
            <person name="Alvarado L."/>
            <person name="Arachchi H.M."/>
            <person name="Berlin A.M."/>
            <person name="Chapman S.B."/>
            <person name="Goldberg J."/>
            <person name="Griggs A."/>
            <person name="Gujja S."/>
            <person name="Hansen M."/>
            <person name="Howarth C."/>
            <person name="Imamovic A."/>
            <person name="Larimer J."/>
            <person name="McCowan C."/>
            <person name="Montmayeur A."/>
            <person name="Murphy C."/>
            <person name="Neiman D."/>
            <person name="Pearson M."/>
            <person name="Priest M."/>
            <person name="Roberts A."/>
            <person name="Saif S."/>
            <person name="Shea T."/>
            <person name="Sisk P."/>
            <person name="Sykes S."/>
            <person name="Wortman J."/>
            <person name="Nusbaum C."/>
            <person name="Birren B."/>
        </authorList>
    </citation>
    <scope>NUCLEOTIDE SEQUENCE [LARGE SCALE GENOMIC DNA]</scope>
    <source>
        <strain evidence="7">CBS 100218</strain>
    </source>
</reference>
<keyword evidence="3" id="KW-0862">Zinc</keyword>
<evidence type="ECO:0000256" key="1">
    <source>
        <dbReference type="ARBA" id="ARBA00005495"/>
    </source>
</evidence>
<dbReference type="EMBL" id="JH767556">
    <property type="protein sequence ID" value="EON61525.1"/>
    <property type="molecule type" value="Genomic_DNA"/>
</dbReference>
<evidence type="ECO:0000256" key="2">
    <source>
        <dbReference type="ARBA" id="ARBA00022723"/>
    </source>
</evidence>
<evidence type="ECO:0000313" key="6">
    <source>
        <dbReference type="EMBL" id="EON61525.1"/>
    </source>
</evidence>
<dbReference type="GO" id="GO:0046872">
    <property type="term" value="F:metal ion binding"/>
    <property type="evidence" value="ECO:0007669"/>
    <property type="project" value="UniProtKB-KW"/>
</dbReference>
<dbReference type="InterPro" id="IPR011057">
    <property type="entry name" value="Mss4-like_sf"/>
</dbReference>
<dbReference type="RefSeq" id="XP_007776842.1">
    <property type="nucleotide sequence ID" value="XM_007778652.1"/>
</dbReference>
<evidence type="ECO:0000313" key="7">
    <source>
        <dbReference type="Proteomes" id="UP000016924"/>
    </source>
</evidence>
<dbReference type="HOGENOM" id="CLU_055491_3_6_1"/>
<accession>R7YI04</accession>
<evidence type="ECO:0000256" key="4">
    <source>
        <dbReference type="ARBA" id="ARBA00023239"/>
    </source>
</evidence>
<protein>
    <recommendedName>
        <fullName evidence="5">CENP-V/GFA domain-containing protein</fullName>
    </recommendedName>
</protein>
<dbReference type="Gene3D" id="3.90.1590.10">
    <property type="entry name" value="glutathione-dependent formaldehyde- activating enzyme (gfa)"/>
    <property type="match status" value="1"/>
</dbReference>
<dbReference type="SUPFAM" id="SSF51316">
    <property type="entry name" value="Mss4-like"/>
    <property type="match status" value="1"/>
</dbReference>
<keyword evidence="2" id="KW-0479">Metal-binding</keyword>